<dbReference type="Gene3D" id="3.40.50.1100">
    <property type="match status" value="2"/>
</dbReference>
<dbReference type="AlphaFoldDB" id="A0A453QP49"/>
<dbReference type="CDD" id="cd01561">
    <property type="entry name" value="CBS_like"/>
    <property type="match status" value="1"/>
</dbReference>
<dbReference type="InterPro" id="IPR050214">
    <property type="entry name" value="Cys_Synth/Cystath_Beta-Synth"/>
</dbReference>
<evidence type="ECO:0000256" key="3">
    <source>
        <dbReference type="SAM" id="MobiDB-lite"/>
    </source>
</evidence>
<evidence type="ECO:0000313" key="5">
    <source>
        <dbReference type="EnsemblPlants" id="AET7Gv20261500.2"/>
    </source>
</evidence>
<evidence type="ECO:0000313" key="6">
    <source>
        <dbReference type="Proteomes" id="UP000015105"/>
    </source>
</evidence>
<sequence>MIKLTAMGRSWGAQPLKLQKNTKTNSNLTTCRADSSAVAALATLSLLQREEHPSMPPGAEEAERAGRRGVPSLLAGGGTGQEEHIASDVTQLIGWTPLIELKRIAGKEGVGARIVGKIEAYQPLCSVKDRSALRMIEDAEEKGLISPGVTTLVEPTSGNLGLGLVLIALSKGYRFVAVMPGQYSLDKQILLRYMGAELFITDPTLGFPGITDKVEQLKKELPNVHVLDQFSNPANPDAHIRWTGPEIWKDTAGKVDIFVAGSGSGGTVSGVGKYLKMQNPNVKIICVEPAESPVISGGEPGKHKIQGIGPGFLPEILDTSVIDETVTVTTEDAMTNARRLAMEEGLLVGISSGANLAACLKVAAREENKGKMIVTMFPSGGERYMNSDLFATVREECIAMTF</sequence>
<feature type="binding site" evidence="1">
    <location>
        <begin position="263"/>
        <end position="267"/>
    </location>
    <ligand>
        <name>pyridoxal 5'-phosphate</name>
        <dbReference type="ChEBI" id="CHEBI:597326"/>
    </ligand>
</feature>
<feature type="region of interest" description="Disordered" evidence="3">
    <location>
        <begin position="49"/>
        <end position="81"/>
    </location>
</feature>
<evidence type="ECO:0000256" key="2">
    <source>
        <dbReference type="PIRSR" id="PIRSR605856-51"/>
    </source>
</evidence>
<dbReference type="NCBIfam" id="TIGR01136">
    <property type="entry name" value="cysKM"/>
    <property type="match status" value="1"/>
</dbReference>
<feature type="binding site" evidence="1">
    <location>
        <position position="159"/>
    </location>
    <ligand>
        <name>pyridoxal 5'-phosphate</name>
        <dbReference type="ChEBI" id="CHEBI:597326"/>
    </ligand>
</feature>
<protein>
    <recommendedName>
        <fullName evidence="4">Tryptophan synthase beta chain-like PALP domain-containing protein</fullName>
    </recommendedName>
</protein>
<keyword evidence="1" id="KW-0663">Pyridoxal phosphate</keyword>
<proteinExistence type="predicted"/>
<dbReference type="InterPro" id="IPR001926">
    <property type="entry name" value="TrpB-like_PALP"/>
</dbReference>
<dbReference type="InterPro" id="IPR005856">
    <property type="entry name" value="Cys_synth"/>
</dbReference>
<feature type="domain" description="Tryptophan synthase beta chain-like PALP" evidence="4">
    <location>
        <begin position="89"/>
        <end position="378"/>
    </location>
</feature>
<dbReference type="InterPro" id="IPR036052">
    <property type="entry name" value="TrpB-like_PALP_sf"/>
</dbReference>
<reference evidence="6" key="1">
    <citation type="journal article" date="2014" name="Science">
        <title>Ancient hybridizations among the ancestral genomes of bread wheat.</title>
        <authorList>
            <consortium name="International Wheat Genome Sequencing Consortium,"/>
            <person name="Marcussen T."/>
            <person name="Sandve S.R."/>
            <person name="Heier L."/>
            <person name="Spannagl M."/>
            <person name="Pfeifer M."/>
            <person name="Jakobsen K.S."/>
            <person name="Wulff B.B."/>
            <person name="Steuernagel B."/>
            <person name="Mayer K.F."/>
            <person name="Olsen O.A."/>
        </authorList>
    </citation>
    <scope>NUCLEOTIDE SEQUENCE [LARGE SCALE GENOMIC DNA]</scope>
    <source>
        <strain evidence="6">cv. AL8/78</strain>
    </source>
</reference>
<dbReference type="SUPFAM" id="SSF53686">
    <property type="entry name" value="Tryptophan synthase beta subunit-like PLP-dependent enzymes"/>
    <property type="match status" value="1"/>
</dbReference>
<dbReference type="Pfam" id="PF00291">
    <property type="entry name" value="PALP"/>
    <property type="match status" value="1"/>
</dbReference>
<dbReference type="GO" id="GO:0006535">
    <property type="term" value="P:cysteine biosynthetic process from serine"/>
    <property type="evidence" value="ECO:0007669"/>
    <property type="project" value="InterPro"/>
</dbReference>
<feature type="modified residue" description="N6-(pyridoxal phosphate)lysine" evidence="2">
    <location>
        <position position="128"/>
    </location>
</feature>
<name>A0A453QP49_AEGTS</name>
<dbReference type="PANTHER" id="PTHR10314">
    <property type="entry name" value="CYSTATHIONINE BETA-SYNTHASE"/>
    <property type="match status" value="1"/>
</dbReference>
<reference evidence="5" key="3">
    <citation type="journal article" date="2017" name="Nature">
        <title>Genome sequence of the progenitor of the wheat D genome Aegilops tauschii.</title>
        <authorList>
            <person name="Luo M.C."/>
            <person name="Gu Y.Q."/>
            <person name="Puiu D."/>
            <person name="Wang H."/>
            <person name="Twardziok S.O."/>
            <person name="Deal K.R."/>
            <person name="Huo N."/>
            <person name="Zhu T."/>
            <person name="Wang L."/>
            <person name="Wang Y."/>
            <person name="McGuire P.E."/>
            <person name="Liu S."/>
            <person name="Long H."/>
            <person name="Ramasamy R.K."/>
            <person name="Rodriguez J.C."/>
            <person name="Van S.L."/>
            <person name="Yuan L."/>
            <person name="Wang Z."/>
            <person name="Xia Z."/>
            <person name="Xiao L."/>
            <person name="Anderson O.D."/>
            <person name="Ouyang S."/>
            <person name="Liang Y."/>
            <person name="Zimin A.V."/>
            <person name="Pertea G."/>
            <person name="Qi P."/>
            <person name="Bennetzen J.L."/>
            <person name="Dai X."/>
            <person name="Dawson M.W."/>
            <person name="Muller H.G."/>
            <person name="Kugler K."/>
            <person name="Rivarola-Duarte L."/>
            <person name="Spannagl M."/>
            <person name="Mayer K.F.X."/>
            <person name="Lu F.H."/>
            <person name="Bevan M.W."/>
            <person name="Leroy P."/>
            <person name="Li P."/>
            <person name="You F.M."/>
            <person name="Sun Q."/>
            <person name="Liu Z."/>
            <person name="Lyons E."/>
            <person name="Wicker T."/>
            <person name="Salzberg S.L."/>
            <person name="Devos K.M."/>
            <person name="Dvorak J."/>
        </authorList>
    </citation>
    <scope>NUCLEOTIDE SEQUENCE [LARGE SCALE GENOMIC DNA]</scope>
    <source>
        <strain evidence="5">cv. AL8/78</strain>
    </source>
</reference>
<evidence type="ECO:0000259" key="4">
    <source>
        <dbReference type="Pfam" id="PF00291"/>
    </source>
</evidence>
<keyword evidence="6" id="KW-1185">Reference proteome</keyword>
<evidence type="ECO:0000256" key="1">
    <source>
        <dbReference type="PIRSR" id="PIRSR605856-50"/>
    </source>
</evidence>
<dbReference type="Gramene" id="AET7Gv20261500.2">
    <property type="protein sequence ID" value="AET7Gv20261500.2"/>
    <property type="gene ID" value="AET7Gv20261500"/>
</dbReference>
<dbReference type="EnsemblPlants" id="AET7Gv20261500.2">
    <property type="protein sequence ID" value="AET7Gv20261500.2"/>
    <property type="gene ID" value="AET7Gv20261500"/>
</dbReference>
<reference evidence="5" key="4">
    <citation type="submission" date="2019-03" db="UniProtKB">
        <authorList>
            <consortium name="EnsemblPlants"/>
        </authorList>
    </citation>
    <scope>IDENTIFICATION</scope>
</reference>
<feature type="binding site" evidence="1">
    <location>
        <position position="351"/>
    </location>
    <ligand>
        <name>pyridoxal 5'-phosphate</name>
        <dbReference type="ChEBI" id="CHEBI:597326"/>
    </ligand>
</feature>
<accession>A0A453QP49</accession>
<dbReference type="GO" id="GO:0004124">
    <property type="term" value="F:cysteine synthase activity"/>
    <property type="evidence" value="ECO:0007669"/>
    <property type="project" value="InterPro"/>
</dbReference>
<organism evidence="5 6">
    <name type="scientific">Aegilops tauschii subsp. strangulata</name>
    <name type="common">Goatgrass</name>
    <dbReference type="NCBI Taxonomy" id="200361"/>
    <lineage>
        <taxon>Eukaryota</taxon>
        <taxon>Viridiplantae</taxon>
        <taxon>Streptophyta</taxon>
        <taxon>Embryophyta</taxon>
        <taxon>Tracheophyta</taxon>
        <taxon>Spermatophyta</taxon>
        <taxon>Magnoliopsida</taxon>
        <taxon>Liliopsida</taxon>
        <taxon>Poales</taxon>
        <taxon>Poaceae</taxon>
        <taxon>BOP clade</taxon>
        <taxon>Pooideae</taxon>
        <taxon>Triticodae</taxon>
        <taxon>Triticeae</taxon>
        <taxon>Triticinae</taxon>
        <taxon>Aegilops</taxon>
    </lineage>
</organism>
<dbReference type="Proteomes" id="UP000015105">
    <property type="component" value="Chromosome 7D"/>
</dbReference>
<dbReference type="NCBIfam" id="TIGR01139">
    <property type="entry name" value="cysK"/>
    <property type="match status" value="1"/>
</dbReference>
<comment type="cofactor">
    <cofactor evidence="1">
        <name>pyridoxal 5'-phosphate</name>
        <dbReference type="ChEBI" id="CHEBI:597326"/>
    </cofactor>
</comment>
<reference evidence="5" key="5">
    <citation type="journal article" date="2021" name="G3 (Bethesda)">
        <title>Aegilops tauschii genome assembly Aet v5.0 features greater sequence contiguity and improved annotation.</title>
        <authorList>
            <person name="Wang L."/>
            <person name="Zhu T."/>
            <person name="Rodriguez J.C."/>
            <person name="Deal K.R."/>
            <person name="Dubcovsky J."/>
            <person name="McGuire P.E."/>
            <person name="Lux T."/>
            <person name="Spannagl M."/>
            <person name="Mayer K.F.X."/>
            <person name="Baldrich P."/>
            <person name="Meyers B.C."/>
            <person name="Huo N."/>
            <person name="Gu Y.Q."/>
            <person name="Zhou H."/>
            <person name="Devos K.M."/>
            <person name="Bennetzen J.L."/>
            <person name="Unver T."/>
            <person name="Budak H."/>
            <person name="Gulick P.J."/>
            <person name="Galiba G."/>
            <person name="Kalapos B."/>
            <person name="Nelson D.R."/>
            <person name="Li P."/>
            <person name="You F.M."/>
            <person name="Luo M.C."/>
            <person name="Dvorak J."/>
        </authorList>
    </citation>
    <scope>NUCLEOTIDE SEQUENCE [LARGE SCALE GENOMIC DNA]</scope>
    <source>
        <strain evidence="5">cv. AL8/78</strain>
    </source>
</reference>
<dbReference type="InterPro" id="IPR005859">
    <property type="entry name" value="CysK"/>
</dbReference>
<reference evidence="6" key="2">
    <citation type="journal article" date="2017" name="Nat. Plants">
        <title>The Aegilops tauschii genome reveals multiple impacts of transposons.</title>
        <authorList>
            <person name="Zhao G."/>
            <person name="Zou C."/>
            <person name="Li K."/>
            <person name="Wang K."/>
            <person name="Li T."/>
            <person name="Gao L."/>
            <person name="Zhang X."/>
            <person name="Wang H."/>
            <person name="Yang Z."/>
            <person name="Liu X."/>
            <person name="Jiang W."/>
            <person name="Mao L."/>
            <person name="Kong X."/>
            <person name="Jiao Y."/>
            <person name="Jia J."/>
        </authorList>
    </citation>
    <scope>NUCLEOTIDE SEQUENCE [LARGE SCALE GENOMIC DNA]</scope>
    <source>
        <strain evidence="6">cv. AL8/78</strain>
    </source>
</reference>